<feature type="region of interest" description="Disordered" evidence="1">
    <location>
        <begin position="659"/>
        <end position="806"/>
    </location>
</feature>
<evidence type="ECO:0000256" key="1">
    <source>
        <dbReference type="SAM" id="MobiDB-lite"/>
    </source>
</evidence>
<evidence type="ECO:0000313" key="3">
    <source>
        <dbReference type="Proteomes" id="UP001530293"/>
    </source>
</evidence>
<evidence type="ECO:0000313" key="2">
    <source>
        <dbReference type="EMBL" id="KAL3759329.1"/>
    </source>
</evidence>
<name>A0ABD3M9L9_9STRA</name>
<protein>
    <submittedName>
        <fullName evidence="2">Uncharacterized protein</fullName>
    </submittedName>
</protein>
<organism evidence="2 3">
    <name type="scientific">Discostella pseudostelligera</name>
    <dbReference type="NCBI Taxonomy" id="259834"/>
    <lineage>
        <taxon>Eukaryota</taxon>
        <taxon>Sar</taxon>
        <taxon>Stramenopiles</taxon>
        <taxon>Ochrophyta</taxon>
        <taxon>Bacillariophyta</taxon>
        <taxon>Coscinodiscophyceae</taxon>
        <taxon>Thalassiosirophycidae</taxon>
        <taxon>Stephanodiscales</taxon>
        <taxon>Stephanodiscaceae</taxon>
        <taxon>Discostella</taxon>
    </lineage>
</organism>
<feature type="compositionally biased region" description="Acidic residues" evidence="1">
    <location>
        <begin position="479"/>
        <end position="496"/>
    </location>
</feature>
<feature type="region of interest" description="Disordered" evidence="1">
    <location>
        <begin position="473"/>
        <end position="509"/>
    </location>
</feature>
<dbReference type="PANTHER" id="PTHR14932">
    <property type="entry name" value="RAS GTPASE-RELATED"/>
    <property type="match status" value="1"/>
</dbReference>
<comment type="caution">
    <text evidence="2">The sequence shown here is derived from an EMBL/GenBank/DDBJ whole genome shotgun (WGS) entry which is preliminary data.</text>
</comment>
<dbReference type="AlphaFoldDB" id="A0ABD3M9L9"/>
<feature type="compositionally biased region" description="Polar residues" evidence="1">
    <location>
        <begin position="529"/>
        <end position="549"/>
    </location>
</feature>
<gene>
    <name evidence="2" type="ORF">ACHAWU_006113</name>
</gene>
<dbReference type="Proteomes" id="UP001530293">
    <property type="component" value="Unassembled WGS sequence"/>
</dbReference>
<dbReference type="EMBL" id="JALLBG020000203">
    <property type="protein sequence ID" value="KAL3759329.1"/>
    <property type="molecule type" value="Genomic_DNA"/>
</dbReference>
<feature type="region of interest" description="Disordered" evidence="1">
    <location>
        <begin position="825"/>
        <end position="878"/>
    </location>
</feature>
<keyword evidence="3" id="KW-1185">Reference proteome</keyword>
<feature type="region of interest" description="Disordered" evidence="1">
    <location>
        <begin position="589"/>
        <end position="646"/>
    </location>
</feature>
<proteinExistence type="predicted"/>
<feature type="compositionally biased region" description="Polar residues" evidence="1">
    <location>
        <begin position="558"/>
        <end position="570"/>
    </location>
</feature>
<accession>A0ABD3M9L9</accession>
<feature type="region of interest" description="Disordered" evidence="1">
    <location>
        <begin position="528"/>
        <end position="577"/>
    </location>
</feature>
<dbReference type="SUPFAM" id="SSF52540">
    <property type="entry name" value="P-loop containing nucleoside triphosphate hydrolases"/>
    <property type="match status" value="1"/>
</dbReference>
<feature type="compositionally biased region" description="Polar residues" evidence="1">
    <location>
        <begin position="52"/>
        <end position="61"/>
    </location>
</feature>
<feature type="compositionally biased region" description="Basic and acidic residues" evidence="1">
    <location>
        <begin position="23"/>
        <end position="50"/>
    </location>
</feature>
<dbReference type="PANTHER" id="PTHR14932:SF1">
    <property type="entry name" value="RAB-LIKE PROTEIN 6"/>
    <property type="match status" value="1"/>
</dbReference>
<feature type="compositionally biased region" description="Basic and acidic residues" evidence="1">
    <location>
        <begin position="730"/>
        <end position="741"/>
    </location>
</feature>
<dbReference type="InterPro" id="IPR040385">
    <property type="entry name" value="RABL6"/>
</dbReference>
<feature type="compositionally biased region" description="Basic and acidic residues" evidence="1">
    <location>
        <begin position="849"/>
        <end position="859"/>
    </location>
</feature>
<sequence length="878" mass="97580">MWASLWSIYDGPSSASEANLKPAGRDRATNADKDNHDHGGGSGRRMEEVPKNNPNGISSSLYRGKANAAGNTTIVRGHIIGEEKSGKTSLIRRLRGENPFQQTGNNERITSDTSRKLMALVPWRLPTDAPFHQRHAIDSNGLVQLYVSEGKSFSFSKNPNAFQKQMSSVVMQPQRGKEFDFAVWMIDPRMDKVLDFVREGLEILFPLATVQDNNCSEVKRTVETSQPLIQHLCILLNFRDLIPAEQNHNTKEASLFESIQLIVDNVIDCRKELYEKLRQIDSFNALPTPTIMVYESSTKNCYGLQNFHSFIALPYLSRKERDLRQLAEQTRKQRSLWERGLMEAKHVEYSEFIERRLWEKKPQNSQINSIERQRLEEEKDMLQHRLERQQQILRTSTEKQAVADNGLVVKNQVEGLGRSSDSTITQPRRQEVKVEQEVANAAVNGNSAQRKVFAKSHPTADVKKPASVVTGHTNLESFFSDDEDEEDEKTEIETCDSSDSSEGYDSDDGDFYIDGAGVRCVHANLPAMSKQSSPNLNVTPRNEEVSTNCEGDKEENDSSVLQGVETNASDSNDDGKDEIEVEVEVEIEIEGTKAGIDNDTTTSLVESPVENPAEHAADTETSISGARNSRVDVVKQSSSDTDVGDMSTACVSPVAGAAVQAKDEVHTPVDSTVAQGKNDGPPATNDGFTEESIVVATADFPSSKQPQRDTDDGSLKPTSVESEIESGICTDEKSNNHDSEQQQKPFNVQLVMDSDEDSIGPPREGHGRLEKRIHTKECDESDEELDNHDSTTAVSLPRQPDTRGKSLTVSSAALAAIEAARIEAEQMMAQSQSDEPQMKREKKSKKKKDKDGKKSDKEGKKKKKKDKRQDTHSLASQN</sequence>
<feature type="compositionally biased region" description="Basic and acidic residues" evidence="1">
    <location>
        <begin position="763"/>
        <end position="778"/>
    </location>
</feature>
<reference evidence="2 3" key="1">
    <citation type="submission" date="2024-10" db="EMBL/GenBank/DDBJ databases">
        <title>Updated reference genomes for cyclostephanoid diatoms.</title>
        <authorList>
            <person name="Roberts W.R."/>
            <person name="Alverson A.J."/>
        </authorList>
    </citation>
    <scope>NUCLEOTIDE SEQUENCE [LARGE SCALE GENOMIC DNA]</scope>
    <source>
        <strain evidence="2 3">AJA232-27</strain>
    </source>
</reference>
<feature type="region of interest" description="Disordered" evidence="1">
    <location>
        <begin position="13"/>
        <end position="64"/>
    </location>
</feature>
<dbReference type="InterPro" id="IPR027417">
    <property type="entry name" value="P-loop_NTPase"/>
</dbReference>